<dbReference type="Proteomes" id="UP001501746">
    <property type="component" value="Unassembled WGS sequence"/>
</dbReference>
<evidence type="ECO:0000256" key="1">
    <source>
        <dbReference type="SAM" id="MobiDB-lite"/>
    </source>
</evidence>
<evidence type="ECO:0000313" key="3">
    <source>
        <dbReference type="Proteomes" id="UP001501746"/>
    </source>
</evidence>
<comment type="caution">
    <text evidence="2">The sequence shown here is derived from an EMBL/GenBank/DDBJ whole genome shotgun (WGS) entry which is preliminary data.</text>
</comment>
<organism evidence="2 3">
    <name type="scientific">Agromyces salentinus</name>
    <dbReference type="NCBI Taxonomy" id="269421"/>
    <lineage>
        <taxon>Bacteria</taxon>
        <taxon>Bacillati</taxon>
        <taxon>Actinomycetota</taxon>
        <taxon>Actinomycetes</taxon>
        <taxon>Micrococcales</taxon>
        <taxon>Microbacteriaceae</taxon>
        <taxon>Agromyces</taxon>
    </lineage>
</organism>
<feature type="compositionally biased region" description="Acidic residues" evidence="1">
    <location>
        <begin position="1"/>
        <end position="23"/>
    </location>
</feature>
<accession>A0ABN2MN69</accession>
<feature type="region of interest" description="Disordered" evidence="1">
    <location>
        <begin position="1"/>
        <end position="41"/>
    </location>
</feature>
<protein>
    <submittedName>
        <fullName evidence="2">Uncharacterized protein</fullName>
    </submittedName>
</protein>
<keyword evidence="3" id="KW-1185">Reference proteome</keyword>
<evidence type="ECO:0000313" key="2">
    <source>
        <dbReference type="EMBL" id="GAA1832974.1"/>
    </source>
</evidence>
<dbReference type="EMBL" id="BAAANK010000004">
    <property type="protein sequence ID" value="GAA1832974.1"/>
    <property type="molecule type" value="Genomic_DNA"/>
</dbReference>
<reference evidence="2 3" key="1">
    <citation type="journal article" date="2019" name="Int. J. Syst. Evol. Microbiol.">
        <title>The Global Catalogue of Microorganisms (GCM) 10K type strain sequencing project: providing services to taxonomists for standard genome sequencing and annotation.</title>
        <authorList>
            <consortium name="The Broad Institute Genomics Platform"/>
            <consortium name="The Broad Institute Genome Sequencing Center for Infectious Disease"/>
            <person name="Wu L."/>
            <person name="Ma J."/>
        </authorList>
    </citation>
    <scope>NUCLEOTIDE SEQUENCE [LARGE SCALE GENOMIC DNA]</scope>
    <source>
        <strain evidence="2 3">JCM 14323</strain>
    </source>
</reference>
<gene>
    <name evidence="2" type="ORF">GCM10009750_16470</name>
</gene>
<name>A0ABN2MN69_9MICO</name>
<feature type="region of interest" description="Disordered" evidence="1">
    <location>
        <begin position="91"/>
        <end position="129"/>
    </location>
</feature>
<sequence>MRPFHDEEEVCDEDQREDDEGSDFEPGGELQHVRPFGRDVGTEISRKSLPVAHLVHRHDRSGVFGARTDDRGPGRVNVLRDTPLRFGRVYRVPSADSNPGFHRDAARGARHWPPTRRASAHPPETQNAPAEARAFRWLSGCHIRDPSGI</sequence>
<proteinExistence type="predicted"/>